<dbReference type="AlphaFoldDB" id="A0A8I1YDH1"/>
<dbReference type="RefSeq" id="WP_209945133.1">
    <property type="nucleotide sequence ID" value="NZ_JAFICZ010000001.1"/>
</dbReference>
<evidence type="ECO:0000313" key="2">
    <source>
        <dbReference type="Proteomes" id="UP000673383"/>
    </source>
</evidence>
<gene>
    <name evidence="1" type="ORF">JOH49_007155</name>
</gene>
<protein>
    <submittedName>
        <fullName evidence="1">Uncharacterized protein</fullName>
    </submittedName>
</protein>
<comment type="caution">
    <text evidence="1">The sequence shown here is derived from an EMBL/GenBank/DDBJ whole genome shotgun (WGS) entry which is preliminary data.</text>
</comment>
<dbReference type="Proteomes" id="UP000673383">
    <property type="component" value="Unassembled WGS sequence"/>
</dbReference>
<name>A0A8I1YDH1_BRAEL</name>
<evidence type="ECO:0000313" key="1">
    <source>
        <dbReference type="EMBL" id="MBP1297402.1"/>
    </source>
</evidence>
<proteinExistence type="predicted"/>
<organism evidence="1 2">
    <name type="scientific">Bradyrhizobium elkanii</name>
    <dbReference type="NCBI Taxonomy" id="29448"/>
    <lineage>
        <taxon>Bacteria</taxon>
        <taxon>Pseudomonadati</taxon>
        <taxon>Pseudomonadota</taxon>
        <taxon>Alphaproteobacteria</taxon>
        <taxon>Hyphomicrobiales</taxon>
        <taxon>Nitrobacteraceae</taxon>
        <taxon>Bradyrhizobium</taxon>
    </lineage>
</organism>
<accession>A0A8I1YDH1</accession>
<dbReference type="EMBL" id="JAFICZ010000001">
    <property type="protein sequence ID" value="MBP1297402.1"/>
    <property type="molecule type" value="Genomic_DNA"/>
</dbReference>
<sequence>MADINTTEARNETGTLDILHGCDEIARFLFNKDDTQHQRKVYRLHALDKRPRFPTFKMGGVLCARRAAIQKYIEDQENK</sequence>
<reference evidence="1" key="1">
    <citation type="submission" date="2021-02" db="EMBL/GenBank/DDBJ databases">
        <title>Genomic Encyclopedia of Type Strains, Phase IV (KMG-V): Genome sequencing to study the core and pangenomes of soil and plant-associated prokaryotes.</title>
        <authorList>
            <person name="Whitman W."/>
        </authorList>
    </citation>
    <scope>NUCLEOTIDE SEQUENCE</scope>
    <source>
        <strain evidence="1">USDA 406</strain>
    </source>
</reference>